<name>A0A177TNG9_9BASI</name>
<organism evidence="2 3">
    <name type="scientific">Tilletia indica</name>
    <dbReference type="NCBI Taxonomy" id="43049"/>
    <lineage>
        <taxon>Eukaryota</taxon>
        <taxon>Fungi</taxon>
        <taxon>Dikarya</taxon>
        <taxon>Basidiomycota</taxon>
        <taxon>Ustilaginomycotina</taxon>
        <taxon>Exobasidiomycetes</taxon>
        <taxon>Tilletiales</taxon>
        <taxon>Tilletiaceae</taxon>
        <taxon>Tilletia</taxon>
    </lineage>
</organism>
<protein>
    <submittedName>
        <fullName evidence="2">Uncharacterized protein</fullName>
    </submittedName>
</protein>
<reference evidence="2" key="2">
    <citation type="journal article" date="2019" name="IMA Fungus">
        <title>Genome sequencing and comparison of five Tilletia species to identify candidate genes for the detection of regulated species infecting wheat.</title>
        <authorList>
            <person name="Nguyen H.D.T."/>
            <person name="Sultana T."/>
            <person name="Kesanakurti P."/>
            <person name="Hambleton S."/>
        </authorList>
    </citation>
    <scope>NUCLEOTIDE SEQUENCE</scope>
    <source>
        <strain evidence="2">DAOMC 236416</strain>
    </source>
</reference>
<dbReference type="EMBL" id="LWDF02000343">
    <property type="protein sequence ID" value="KAE8250214.1"/>
    <property type="molecule type" value="Genomic_DNA"/>
</dbReference>
<evidence type="ECO:0000313" key="3">
    <source>
        <dbReference type="Proteomes" id="UP000077521"/>
    </source>
</evidence>
<comment type="caution">
    <text evidence="2">The sequence shown here is derived from an EMBL/GenBank/DDBJ whole genome shotgun (WGS) entry which is preliminary data.</text>
</comment>
<feature type="compositionally biased region" description="Basic and acidic residues" evidence="1">
    <location>
        <begin position="36"/>
        <end position="53"/>
    </location>
</feature>
<feature type="region of interest" description="Disordered" evidence="1">
    <location>
        <begin position="31"/>
        <end position="113"/>
    </location>
</feature>
<dbReference type="AlphaFoldDB" id="A0A177TNG9"/>
<evidence type="ECO:0000256" key="1">
    <source>
        <dbReference type="SAM" id="MobiDB-lite"/>
    </source>
</evidence>
<dbReference type="Proteomes" id="UP000077521">
    <property type="component" value="Unassembled WGS sequence"/>
</dbReference>
<proteinExistence type="predicted"/>
<feature type="compositionally biased region" description="Low complexity" evidence="1">
    <location>
        <begin position="67"/>
        <end position="79"/>
    </location>
</feature>
<gene>
    <name evidence="2" type="ORF">A4X13_0g4896</name>
</gene>
<reference evidence="2" key="1">
    <citation type="submission" date="2016-04" db="EMBL/GenBank/DDBJ databases">
        <authorList>
            <person name="Nguyen H.D."/>
            <person name="Samba Siva P."/>
            <person name="Cullis J."/>
            <person name="Levesque C.A."/>
            <person name="Hambleton S."/>
        </authorList>
    </citation>
    <scope>NUCLEOTIDE SEQUENCE</scope>
    <source>
        <strain evidence="2">DAOMC 236416</strain>
    </source>
</reference>
<keyword evidence="3" id="KW-1185">Reference proteome</keyword>
<sequence length="203" mass="21713">MDKVVVDKTFGVKKKTGGTTLTAVEQIKQQQARAAKTKEDLERDKRKDAEQVKKRLPKCTSTLGRFPSASAPTQSSASSGNTADVTKSRRRIPTQTFGTGMNPLVKGLPQHRGVGLDCGSRRGGETSYPGGLDQAKVDSVVPARTGISRRQQFDPSASDPVQPAWTPWDRSMNLSVAIDDLSILGGSPRVAAAVRPGWRKGAG</sequence>
<accession>A0A177TNG9</accession>
<evidence type="ECO:0000313" key="2">
    <source>
        <dbReference type="EMBL" id="KAE8250214.1"/>
    </source>
</evidence>